<evidence type="ECO:0000256" key="8">
    <source>
        <dbReference type="ARBA" id="ARBA00023077"/>
    </source>
</evidence>
<evidence type="ECO:0000259" key="15">
    <source>
        <dbReference type="Pfam" id="PF07715"/>
    </source>
</evidence>
<feature type="signal peptide" evidence="13">
    <location>
        <begin position="1"/>
        <end position="30"/>
    </location>
</feature>
<keyword evidence="10 11" id="KW-0998">Cell outer membrane</keyword>
<keyword evidence="4" id="KW-0410">Iron transport</keyword>
<evidence type="ECO:0000256" key="3">
    <source>
        <dbReference type="ARBA" id="ARBA00022452"/>
    </source>
</evidence>
<evidence type="ECO:0000256" key="9">
    <source>
        <dbReference type="ARBA" id="ARBA00023136"/>
    </source>
</evidence>
<feature type="domain" description="TonB-dependent receptor plug" evidence="15">
    <location>
        <begin position="52"/>
        <end position="161"/>
    </location>
</feature>
<dbReference type="InterPro" id="IPR036942">
    <property type="entry name" value="Beta-barrel_TonB_sf"/>
</dbReference>
<dbReference type="GO" id="GO:0009279">
    <property type="term" value="C:cell outer membrane"/>
    <property type="evidence" value="ECO:0007669"/>
    <property type="project" value="UniProtKB-SubCell"/>
</dbReference>
<keyword evidence="17" id="KW-1185">Reference proteome</keyword>
<keyword evidence="3 11" id="KW-1134">Transmembrane beta strand</keyword>
<feature type="domain" description="TonB-dependent receptor-like beta-barrel" evidence="14">
    <location>
        <begin position="264"/>
        <end position="748"/>
    </location>
</feature>
<dbReference type="PROSITE" id="PS52016">
    <property type="entry name" value="TONB_DEPENDENT_REC_3"/>
    <property type="match status" value="1"/>
</dbReference>
<keyword evidence="13" id="KW-0732">Signal</keyword>
<gene>
    <name evidence="16" type="ORF">GGR38_004566</name>
</gene>
<keyword evidence="8 12" id="KW-0798">TonB box</keyword>
<keyword evidence="5 11" id="KW-0812">Transmembrane</keyword>
<name>A0A7W6CTJ6_9SPHN</name>
<dbReference type="Pfam" id="PF00593">
    <property type="entry name" value="TonB_dep_Rec_b-barrel"/>
    <property type="match status" value="1"/>
</dbReference>
<evidence type="ECO:0000256" key="10">
    <source>
        <dbReference type="ARBA" id="ARBA00023237"/>
    </source>
</evidence>
<evidence type="ECO:0000313" key="16">
    <source>
        <dbReference type="EMBL" id="MBB3957592.1"/>
    </source>
</evidence>
<evidence type="ECO:0000256" key="1">
    <source>
        <dbReference type="ARBA" id="ARBA00004571"/>
    </source>
</evidence>
<sequence length="790" mass="84860">MRTFVNHAACLSATVSASVLAMATAMPAMAQQAPAKDTAEIIVTAQKRPEKLQEIPVAAAVLSQAAVAQAHVVDLSDINRVVPSVELKGTFNGRVPYGIRGISTNANEGAIGLTSGVSIQVDGVPVPADSFAVNTITDVAQLEVLKGPQATLGGRTASAGVINFVTVAPSTTPQYAVNALTTNDGEWHIDGRASGPITDKVSYSLTGYYQRTPYPITNLTTGVKSRAESYGTRAKLKFELSDNLDLQVMGHYAMSKSKGANFTVQYWTPGSVFFAPPVGLDAATMFPGYSLTYGNTKLATHTTMVSRYEDKDTSAVINWRLGDLTLTSTTAYSHEGQYQTQDTFLGNDPNWALKFETFLNAIGALPSSMVLPYSNLQSAQGYVSQTSQEFKLATDAKKPVSALVGLFYSDMTVNQYVLRAWTLNPLAKTNISTTKNYSIYGRATAHVNDRLTLVGGLRYNWDKIGWNVTQYFNPAAGQYGSGGFGQGGYTWNLSDSSGALVGDAAIQFKPTRDIMTYASYTRGYKPKAFNTVHDWSIAPGNTTAAGLAEIATFAKAVAQEHIDSFEVGLKSTLLDRHLTFNLAAFYTNYSGYQAQIFDTSKLVGVLILANAGARTQGIEADLNYVKGNTRASLSAALIDAKFTNFKGAVCWPTQTTAQGCDASGAQDLSGKPMPASPKLKINAQIAQTIPFEKFNVIAGTNLSYRSGTYLQANQNPQTFQSAFGLMDLSLGFQTKDEKATLTFFVNNVTDKFYLTNAEDFFAGATTGNLVIGQPARDSSRYFGARVGINF</sequence>
<evidence type="ECO:0000256" key="7">
    <source>
        <dbReference type="ARBA" id="ARBA00023065"/>
    </source>
</evidence>
<dbReference type="SUPFAM" id="SSF56935">
    <property type="entry name" value="Porins"/>
    <property type="match status" value="1"/>
</dbReference>
<dbReference type="AlphaFoldDB" id="A0A7W6CTJ6"/>
<evidence type="ECO:0000256" key="5">
    <source>
        <dbReference type="ARBA" id="ARBA00022692"/>
    </source>
</evidence>
<dbReference type="Pfam" id="PF07715">
    <property type="entry name" value="Plug"/>
    <property type="match status" value="1"/>
</dbReference>
<dbReference type="GO" id="GO:0006826">
    <property type="term" value="P:iron ion transport"/>
    <property type="evidence" value="ECO:0007669"/>
    <property type="project" value="UniProtKB-KW"/>
</dbReference>
<protein>
    <submittedName>
        <fullName evidence="16">Iron complex outermembrane receptor protein</fullName>
    </submittedName>
</protein>
<keyword evidence="2 11" id="KW-0813">Transport</keyword>
<keyword evidence="7" id="KW-0406">Ion transport</keyword>
<dbReference type="PANTHER" id="PTHR32552">
    <property type="entry name" value="FERRICHROME IRON RECEPTOR-RELATED"/>
    <property type="match status" value="1"/>
</dbReference>
<evidence type="ECO:0000259" key="14">
    <source>
        <dbReference type="Pfam" id="PF00593"/>
    </source>
</evidence>
<comment type="subcellular location">
    <subcellularLocation>
        <location evidence="1 11">Cell outer membrane</location>
        <topology evidence="1 11">Multi-pass membrane protein</topology>
    </subcellularLocation>
</comment>
<organism evidence="16 17">
    <name type="scientific">Novosphingobium sediminicola</name>
    <dbReference type="NCBI Taxonomy" id="563162"/>
    <lineage>
        <taxon>Bacteria</taxon>
        <taxon>Pseudomonadati</taxon>
        <taxon>Pseudomonadota</taxon>
        <taxon>Alphaproteobacteria</taxon>
        <taxon>Sphingomonadales</taxon>
        <taxon>Sphingomonadaceae</taxon>
        <taxon>Novosphingobium</taxon>
    </lineage>
</organism>
<evidence type="ECO:0000256" key="11">
    <source>
        <dbReference type="PROSITE-ProRule" id="PRU01360"/>
    </source>
</evidence>
<dbReference type="InterPro" id="IPR039426">
    <property type="entry name" value="TonB-dep_rcpt-like"/>
</dbReference>
<dbReference type="Gene3D" id="2.40.170.20">
    <property type="entry name" value="TonB-dependent receptor, beta-barrel domain"/>
    <property type="match status" value="1"/>
</dbReference>
<dbReference type="EMBL" id="JACIDX010000027">
    <property type="protein sequence ID" value="MBB3957592.1"/>
    <property type="molecule type" value="Genomic_DNA"/>
</dbReference>
<dbReference type="Proteomes" id="UP000548867">
    <property type="component" value="Unassembled WGS sequence"/>
</dbReference>
<dbReference type="RefSeq" id="WP_183629029.1">
    <property type="nucleotide sequence ID" value="NZ_JACIDX010000027.1"/>
</dbReference>
<dbReference type="InterPro" id="IPR000531">
    <property type="entry name" value="Beta-barrel_TonB"/>
</dbReference>
<keyword evidence="16" id="KW-0675">Receptor</keyword>
<evidence type="ECO:0000256" key="2">
    <source>
        <dbReference type="ARBA" id="ARBA00022448"/>
    </source>
</evidence>
<proteinExistence type="inferred from homology"/>
<evidence type="ECO:0000256" key="6">
    <source>
        <dbReference type="ARBA" id="ARBA00023004"/>
    </source>
</evidence>
<keyword evidence="6" id="KW-0408">Iron</keyword>
<evidence type="ECO:0000313" key="17">
    <source>
        <dbReference type="Proteomes" id="UP000548867"/>
    </source>
</evidence>
<dbReference type="InterPro" id="IPR012910">
    <property type="entry name" value="Plug_dom"/>
</dbReference>
<evidence type="ECO:0000256" key="4">
    <source>
        <dbReference type="ARBA" id="ARBA00022496"/>
    </source>
</evidence>
<evidence type="ECO:0000256" key="12">
    <source>
        <dbReference type="RuleBase" id="RU003357"/>
    </source>
</evidence>
<comment type="similarity">
    <text evidence="11 12">Belongs to the TonB-dependent receptor family.</text>
</comment>
<accession>A0A7W6CTJ6</accession>
<reference evidence="16 17" key="1">
    <citation type="submission" date="2020-08" db="EMBL/GenBank/DDBJ databases">
        <title>Genomic Encyclopedia of Type Strains, Phase IV (KMG-IV): sequencing the most valuable type-strain genomes for metagenomic binning, comparative biology and taxonomic classification.</title>
        <authorList>
            <person name="Goeker M."/>
        </authorList>
    </citation>
    <scope>NUCLEOTIDE SEQUENCE [LARGE SCALE GENOMIC DNA]</scope>
    <source>
        <strain evidence="16 17">DSM 27057</strain>
    </source>
</reference>
<comment type="caution">
    <text evidence="16">The sequence shown here is derived from an EMBL/GenBank/DDBJ whole genome shotgun (WGS) entry which is preliminary data.</text>
</comment>
<feature type="chain" id="PRO_5031060382" evidence="13">
    <location>
        <begin position="31"/>
        <end position="790"/>
    </location>
</feature>
<dbReference type="PANTHER" id="PTHR32552:SF81">
    <property type="entry name" value="TONB-DEPENDENT OUTER MEMBRANE RECEPTOR"/>
    <property type="match status" value="1"/>
</dbReference>
<evidence type="ECO:0000256" key="13">
    <source>
        <dbReference type="SAM" id="SignalP"/>
    </source>
</evidence>
<keyword evidence="9 11" id="KW-0472">Membrane</keyword>